<evidence type="ECO:0000256" key="3">
    <source>
        <dbReference type="ARBA" id="ARBA00023163"/>
    </source>
</evidence>
<reference evidence="5 6" key="1">
    <citation type="journal article" date="2015" name="Genome Announc.">
        <title>Expanding the biotechnology potential of lactobacilli through comparative genomics of 213 strains and associated genera.</title>
        <authorList>
            <person name="Sun Z."/>
            <person name="Harris H.M."/>
            <person name="McCann A."/>
            <person name="Guo C."/>
            <person name="Argimon S."/>
            <person name="Zhang W."/>
            <person name="Yang X."/>
            <person name="Jeffery I.B."/>
            <person name="Cooney J.C."/>
            <person name="Kagawa T.F."/>
            <person name="Liu W."/>
            <person name="Song Y."/>
            <person name="Salvetti E."/>
            <person name="Wrobel A."/>
            <person name="Rasinkangas P."/>
            <person name="Parkhill J."/>
            <person name="Rea M.C."/>
            <person name="O'Sullivan O."/>
            <person name="Ritari J."/>
            <person name="Douillard F.P."/>
            <person name="Paul Ross R."/>
            <person name="Yang R."/>
            <person name="Briner A.E."/>
            <person name="Felis G.E."/>
            <person name="de Vos W.M."/>
            <person name="Barrangou R."/>
            <person name="Klaenhammer T.R."/>
            <person name="Caufield P.W."/>
            <person name="Cui Y."/>
            <person name="Zhang H."/>
            <person name="O'Toole P.W."/>
        </authorList>
    </citation>
    <scope>NUCLEOTIDE SEQUENCE [LARGE SCALE GENOMIC DNA]</scope>
    <source>
        <strain evidence="5 6">DSM 17896</strain>
    </source>
</reference>
<dbReference type="Proteomes" id="UP000050934">
    <property type="component" value="Unassembled WGS sequence"/>
</dbReference>
<gene>
    <name evidence="5" type="ORF">IV45_GL001084</name>
</gene>
<dbReference type="EMBL" id="JQBW01000010">
    <property type="protein sequence ID" value="KRN58632.1"/>
    <property type="molecule type" value="Genomic_DNA"/>
</dbReference>
<dbReference type="PANTHER" id="PTHR30146">
    <property type="entry name" value="LACI-RELATED TRANSCRIPTIONAL REPRESSOR"/>
    <property type="match status" value="1"/>
</dbReference>
<dbReference type="PROSITE" id="PS50932">
    <property type="entry name" value="HTH_LACI_2"/>
    <property type="match status" value="1"/>
</dbReference>
<dbReference type="Gene3D" id="3.40.50.2300">
    <property type="match status" value="2"/>
</dbReference>
<dbReference type="CDD" id="cd01392">
    <property type="entry name" value="HTH_LacI"/>
    <property type="match status" value="1"/>
</dbReference>
<proteinExistence type="predicted"/>
<evidence type="ECO:0000259" key="4">
    <source>
        <dbReference type="PROSITE" id="PS50932"/>
    </source>
</evidence>
<dbReference type="CDD" id="cd06267">
    <property type="entry name" value="PBP1_LacI_sugar_binding-like"/>
    <property type="match status" value="1"/>
</dbReference>
<dbReference type="Pfam" id="PF00356">
    <property type="entry name" value="LacI"/>
    <property type="match status" value="1"/>
</dbReference>
<dbReference type="SMART" id="SM00354">
    <property type="entry name" value="HTH_LACI"/>
    <property type="match status" value="1"/>
</dbReference>
<dbReference type="PANTHER" id="PTHR30146:SF109">
    <property type="entry name" value="HTH-TYPE TRANSCRIPTIONAL REGULATOR GALS"/>
    <property type="match status" value="1"/>
</dbReference>
<organism evidence="5 6">
    <name type="scientific">Limosilactobacillus secaliphilus</name>
    <dbReference type="NCBI Taxonomy" id="396268"/>
    <lineage>
        <taxon>Bacteria</taxon>
        <taxon>Bacillati</taxon>
        <taxon>Bacillota</taxon>
        <taxon>Bacilli</taxon>
        <taxon>Lactobacillales</taxon>
        <taxon>Lactobacillaceae</taxon>
        <taxon>Limosilactobacillus</taxon>
    </lineage>
</organism>
<dbReference type="InterPro" id="IPR000843">
    <property type="entry name" value="HTH_LacI"/>
</dbReference>
<evidence type="ECO:0000256" key="1">
    <source>
        <dbReference type="ARBA" id="ARBA00023015"/>
    </source>
</evidence>
<keyword evidence="2" id="KW-0238">DNA-binding</keyword>
<accession>A0A0R2I0U0</accession>
<dbReference type="InterPro" id="IPR028082">
    <property type="entry name" value="Peripla_BP_I"/>
</dbReference>
<dbReference type="SUPFAM" id="SSF47413">
    <property type="entry name" value="lambda repressor-like DNA-binding domains"/>
    <property type="match status" value="1"/>
</dbReference>
<comment type="caution">
    <text evidence="5">The sequence shown here is derived from an EMBL/GenBank/DDBJ whole genome shotgun (WGS) entry which is preliminary data.</text>
</comment>
<dbReference type="InterPro" id="IPR046335">
    <property type="entry name" value="LacI/GalR-like_sensor"/>
</dbReference>
<dbReference type="SUPFAM" id="SSF53822">
    <property type="entry name" value="Periplasmic binding protein-like I"/>
    <property type="match status" value="1"/>
</dbReference>
<evidence type="ECO:0000313" key="5">
    <source>
        <dbReference type="EMBL" id="KRN58632.1"/>
    </source>
</evidence>
<dbReference type="InterPro" id="IPR010982">
    <property type="entry name" value="Lambda_DNA-bd_dom_sf"/>
</dbReference>
<name>A0A0R2I0U0_9LACO</name>
<feature type="domain" description="HTH lacI-type" evidence="4">
    <location>
        <begin position="3"/>
        <end position="58"/>
    </location>
</feature>
<dbReference type="PATRIC" id="fig|396268.3.peg.1096"/>
<dbReference type="RefSeq" id="WP_057742303.1">
    <property type="nucleotide sequence ID" value="NZ_JQBW01000010.1"/>
</dbReference>
<dbReference type="GO" id="GO:0003700">
    <property type="term" value="F:DNA-binding transcription factor activity"/>
    <property type="evidence" value="ECO:0007669"/>
    <property type="project" value="TreeGrafter"/>
</dbReference>
<keyword evidence="6" id="KW-1185">Reference proteome</keyword>
<dbReference type="AlphaFoldDB" id="A0A0R2I0U0"/>
<keyword evidence="1" id="KW-0805">Transcription regulation</keyword>
<evidence type="ECO:0000313" key="6">
    <source>
        <dbReference type="Proteomes" id="UP000050934"/>
    </source>
</evidence>
<keyword evidence="3" id="KW-0804">Transcription</keyword>
<dbReference type="OrthoDB" id="43195at2"/>
<dbReference type="Gene3D" id="1.10.260.40">
    <property type="entry name" value="lambda repressor-like DNA-binding domains"/>
    <property type="match status" value="1"/>
</dbReference>
<protein>
    <submittedName>
        <fullName evidence="5">Transcriptional regulator, LacI family</fullName>
    </submittedName>
</protein>
<dbReference type="GO" id="GO:0000976">
    <property type="term" value="F:transcription cis-regulatory region binding"/>
    <property type="evidence" value="ECO:0007669"/>
    <property type="project" value="TreeGrafter"/>
</dbReference>
<dbReference type="Pfam" id="PF13377">
    <property type="entry name" value="Peripla_BP_3"/>
    <property type="match status" value="1"/>
</dbReference>
<dbReference type="STRING" id="396268.IV45_GL001084"/>
<sequence>MSVTIKEIARITGFSPATVSLVLNNKPFRIAPATRKKILETAKELGYVKPQIRASLGQSSATNIGMLIPNVNSNIYSLIASGVEQACNENGWGLVIESTNNDARLQKSYLYSLQPGLVGGVIITGHFDALVKDGIKQVQRQGLPCLTVGSQPTTNNAVAFDNVQGGYLATKHLLSMGHRKIACLIGDSHLQVVADRLKGYRKALDEFGVAYDPKLIFESDFTYRHTFPLVPTLPIDQFTALFAFSDLMAFACYNYWRSQGIRIPDDISLIGYDATNAGYLTTPPLTSVDQQAKQTGYTAGNILIEQTRTGQPLSKPVIIEPKLLIRQSVKPVDHH</sequence>
<evidence type="ECO:0000256" key="2">
    <source>
        <dbReference type="ARBA" id="ARBA00023125"/>
    </source>
</evidence>